<dbReference type="Proteomes" id="UP000077202">
    <property type="component" value="Unassembled WGS sequence"/>
</dbReference>
<sequence length="324" mass="36328">MQNVHSCQLMDGGKNLSSFCGTGIQAPAVAYPRPSSEFEISNTVSGGTSRSFSNLFNYNSPAASGPGFFSTIDLPPTKFGRNVDLLQMDYGHNEELQDVVSAAQMTTASPFLPEISSRAISAAGTLTNQAEQKPLNHFLTWKKKLEDLNEKYQTLRSLVANPTKADRVSILSDVINMIHDLKKEEESLLDEKQKRQHRRQLRLEMRANGKRQRTMESETGVKEVQSLSMEALCNRKVSKNGTEIEVRIVCDEVDIHISQKHMPRFLIRVITAIEGGLKLEILDCCGGVIHNCDVYRFRLKIQGHSCKFMEGIMTKLLDIFDAVF</sequence>
<evidence type="ECO:0000256" key="2">
    <source>
        <dbReference type="ARBA" id="ARBA00023163"/>
    </source>
</evidence>
<accession>A0A176VTS2</accession>
<dbReference type="SMART" id="SM00353">
    <property type="entry name" value="HLH"/>
    <property type="match status" value="1"/>
</dbReference>
<evidence type="ECO:0000256" key="1">
    <source>
        <dbReference type="ARBA" id="ARBA00023015"/>
    </source>
</evidence>
<dbReference type="PANTHER" id="PTHR46834">
    <property type="entry name" value="TRANSCRIPTION FACTOR BHLH91"/>
    <property type="match status" value="1"/>
</dbReference>
<evidence type="ECO:0000259" key="3">
    <source>
        <dbReference type="PROSITE" id="PS50888"/>
    </source>
</evidence>
<evidence type="ECO:0000313" key="4">
    <source>
        <dbReference type="EMBL" id="OAE24184.1"/>
    </source>
</evidence>
<dbReference type="Gene3D" id="4.10.280.10">
    <property type="entry name" value="Helix-loop-helix DNA-binding domain"/>
    <property type="match status" value="1"/>
</dbReference>
<keyword evidence="5" id="KW-1185">Reference proteome</keyword>
<name>A0A176VTS2_MARPO</name>
<dbReference type="GO" id="GO:0006355">
    <property type="term" value="P:regulation of DNA-templated transcription"/>
    <property type="evidence" value="ECO:0007669"/>
    <property type="project" value="InterPro"/>
</dbReference>
<gene>
    <name evidence="4" type="ORF">AXG93_2752s2000</name>
</gene>
<protein>
    <recommendedName>
        <fullName evidence="3">BHLH domain-containing protein</fullName>
    </recommendedName>
</protein>
<organism evidence="4 5">
    <name type="scientific">Marchantia polymorpha subsp. ruderalis</name>
    <dbReference type="NCBI Taxonomy" id="1480154"/>
    <lineage>
        <taxon>Eukaryota</taxon>
        <taxon>Viridiplantae</taxon>
        <taxon>Streptophyta</taxon>
        <taxon>Embryophyta</taxon>
        <taxon>Marchantiophyta</taxon>
        <taxon>Marchantiopsida</taxon>
        <taxon>Marchantiidae</taxon>
        <taxon>Marchantiales</taxon>
        <taxon>Marchantiaceae</taxon>
        <taxon>Marchantia</taxon>
    </lineage>
</organism>
<dbReference type="Pfam" id="PF00010">
    <property type="entry name" value="HLH"/>
    <property type="match status" value="1"/>
</dbReference>
<dbReference type="SUPFAM" id="SSF47459">
    <property type="entry name" value="HLH, helix-loop-helix DNA-binding domain"/>
    <property type="match status" value="1"/>
</dbReference>
<dbReference type="PANTHER" id="PTHR46834:SF1">
    <property type="entry name" value="TRANSCRIPTION FACTOR BHLH10"/>
    <property type="match status" value="1"/>
</dbReference>
<evidence type="ECO:0000313" key="5">
    <source>
        <dbReference type="Proteomes" id="UP000077202"/>
    </source>
</evidence>
<feature type="domain" description="BHLH" evidence="3">
    <location>
        <begin position="132"/>
        <end position="181"/>
    </location>
</feature>
<dbReference type="InterPro" id="IPR045895">
    <property type="entry name" value="bHLH91-like"/>
</dbReference>
<keyword evidence="2" id="KW-0804">Transcription</keyword>
<dbReference type="GO" id="GO:0046983">
    <property type="term" value="F:protein dimerization activity"/>
    <property type="evidence" value="ECO:0007669"/>
    <property type="project" value="InterPro"/>
</dbReference>
<dbReference type="AlphaFoldDB" id="A0A176VTS2"/>
<dbReference type="InterPro" id="IPR036638">
    <property type="entry name" value="HLH_DNA-bd_sf"/>
</dbReference>
<comment type="caution">
    <text evidence="4">The sequence shown here is derived from an EMBL/GenBank/DDBJ whole genome shotgun (WGS) entry which is preliminary data.</text>
</comment>
<reference evidence="4" key="1">
    <citation type="submission" date="2016-03" db="EMBL/GenBank/DDBJ databases">
        <title>Mechanisms controlling the formation of the plant cell surface in tip-growing cells are functionally conserved among land plants.</title>
        <authorList>
            <person name="Honkanen S."/>
            <person name="Jones V.A."/>
            <person name="Morieri G."/>
            <person name="Champion C."/>
            <person name="Hetherington A.J."/>
            <person name="Kelly S."/>
            <person name="Saint-Marcoux D."/>
            <person name="Proust H."/>
            <person name="Prescott H."/>
            <person name="Dolan L."/>
        </authorList>
    </citation>
    <scope>NUCLEOTIDE SEQUENCE [LARGE SCALE GENOMIC DNA]</scope>
    <source>
        <tissue evidence="4">Whole gametophyte</tissue>
    </source>
</reference>
<dbReference type="PROSITE" id="PS50888">
    <property type="entry name" value="BHLH"/>
    <property type="match status" value="1"/>
</dbReference>
<proteinExistence type="predicted"/>
<dbReference type="InterPro" id="IPR011598">
    <property type="entry name" value="bHLH_dom"/>
</dbReference>
<keyword evidence="1" id="KW-0805">Transcription regulation</keyword>
<dbReference type="EMBL" id="LVLJ01002675">
    <property type="protein sequence ID" value="OAE24184.1"/>
    <property type="molecule type" value="Genomic_DNA"/>
</dbReference>